<dbReference type="InterPro" id="IPR017981">
    <property type="entry name" value="GPCR_2-like_7TM"/>
</dbReference>
<dbReference type="GO" id="GO:0007166">
    <property type="term" value="P:cell surface receptor signaling pathway"/>
    <property type="evidence" value="ECO:0007669"/>
    <property type="project" value="InterPro"/>
</dbReference>
<keyword evidence="4 7" id="KW-1133">Transmembrane helix</keyword>
<dbReference type="AlphaFoldDB" id="A0AA88Y6R4"/>
<dbReference type="InterPro" id="IPR053231">
    <property type="entry name" value="GPCR_LN-TM7"/>
</dbReference>
<feature type="transmembrane region" description="Helical" evidence="7">
    <location>
        <begin position="211"/>
        <end position="231"/>
    </location>
</feature>
<dbReference type="GO" id="GO:0004930">
    <property type="term" value="F:G protein-coupled receptor activity"/>
    <property type="evidence" value="ECO:0007669"/>
    <property type="project" value="InterPro"/>
</dbReference>
<feature type="transmembrane region" description="Helical" evidence="7">
    <location>
        <begin position="122"/>
        <end position="145"/>
    </location>
</feature>
<evidence type="ECO:0000256" key="2">
    <source>
        <dbReference type="ARBA" id="ARBA00008077"/>
    </source>
</evidence>
<feature type="domain" description="G-protein coupled receptors family 2 profile 2" evidence="8">
    <location>
        <begin position="11"/>
        <end position="262"/>
    </location>
</feature>
<name>A0AA88Y6R4_PINIB</name>
<evidence type="ECO:0000259" key="8">
    <source>
        <dbReference type="PROSITE" id="PS50261"/>
    </source>
</evidence>
<evidence type="ECO:0000256" key="3">
    <source>
        <dbReference type="ARBA" id="ARBA00022692"/>
    </source>
</evidence>
<dbReference type="CDD" id="cd15039">
    <property type="entry name" value="7tmB3_Methuselah-like"/>
    <property type="match status" value="1"/>
</dbReference>
<dbReference type="PANTHER" id="PTHR45902:SF4">
    <property type="entry name" value="G-PROTEIN COUPLED RECEPTORS FAMILY 2 PROFILE 2 DOMAIN-CONTAINING PROTEIN"/>
    <property type="match status" value="1"/>
</dbReference>
<evidence type="ECO:0000256" key="5">
    <source>
        <dbReference type="ARBA" id="ARBA00023136"/>
    </source>
</evidence>
<feature type="transmembrane region" description="Helical" evidence="7">
    <location>
        <begin position="12"/>
        <end position="35"/>
    </location>
</feature>
<keyword evidence="6" id="KW-0675">Receptor</keyword>
<dbReference type="Proteomes" id="UP001186944">
    <property type="component" value="Unassembled WGS sequence"/>
</dbReference>
<dbReference type="PROSITE" id="PS50261">
    <property type="entry name" value="G_PROTEIN_RECEP_F2_4"/>
    <property type="match status" value="1"/>
</dbReference>
<feature type="transmembrane region" description="Helical" evidence="7">
    <location>
        <begin position="165"/>
        <end position="187"/>
    </location>
</feature>
<evidence type="ECO:0000313" key="10">
    <source>
        <dbReference type="Proteomes" id="UP001186944"/>
    </source>
</evidence>
<evidence type="ECO:0000256" key="7">
    <source>
        <dbReference type="SAM" id="Phobius"/>
    </source>
</evidence>
<dbReference type="PANTHER" id="PTHR45902">
    <property type="entry name" value="LATROPHILIN RECEPTOR-LIKE PROTEIN A"/>
    <property type="match status" value="1"/>
</dbReference>
<comment type="caution">
    <text evidence="9">The sequence shown here is derived from an EMBL/GenBank/DDBJ whole genome shotgun (WGS) entry which is preliminary data.</text>
</comment>
<proteinExistence type="inferred from homology"/>
<sequence length="314" mass="35837">MNYLRTFSKEESVLSLVCGVLSVIFLFVAFLIYTCNPKLQNIPGKNLISLISALLMAQLLFILAPLFTNSSPWCAVIAIIIHYSFLSSFFWMNVMSFDIFFTFSAGFKRSGDRGQSSKRFKYYSLYAWSVPCVLLTICVIIDVWSTSDYRPLYGDVVCWISSPKALLVFFLVPLGIILFSNIIFFVITAKNIYVSEHNTAKILKKKESCKLLIYIKLSVAMGMTWIFGFVATGANNIVWWYLFIIFNGLQGVFIFMSFVLTPKVLRMVHGRVRTIFIDYRSYSMFGKSSSSTKSTHLMTTKSEDILVKQDESKC</sequence>
<dbReference type="Gene3D" id="1.20.1070.10">
    <property type="entry name" value="Rhodopsin 7-helix transmembrane proteins"/>
    <property type="match status" value="1"/>
</dbReference>
<keyword evidence="5 7" id="KW-0472">Membrane</keyword>
<evidence type="ECO:0000256" key="1">
    <source>
        <dbReference type="ARBA" id="ARBA00004141"/>
    </source>
</evidence>
<evidence type="ECO:0000256" key="4">
    <source>
        <dbReference type="ARBA" id="ARBA00022989"/>
    </source>
</evidence>
<dbReference type="InterPro" id="IPR000832">
    <property type="entry name" value="GPCR_2_secretin-like"/>
</dbReference>
<dbReference type="InterPro" id="IPR000539">
    <property type="entry name" value="Frizzled/Smoothened_7TM"/>
</dbReference>
<feature type="transmembrane region" description="Helical" evidence="7">
    <location>
        <begin position="47"/>
        <end position="67"/>
    </location>
</feature>
<gene>
    <name evidence="9" type="ORF">FSP39_012296</name>
</gene>
<reference evidence="9" key="1">
    <citation type="submission" date="2019-08" db="EMBL/GenBank/DDBJ databases">
        <title>The improved chromosome-level genome for the pearl oyster Pinctada fucata martensii using PacBio sequencing and Hi-C.</title>
        <authorList>
            <person name="Zheng Z."/>
        </authorList>
    </citation>
    <scope>NUCLEOTIDE SEQUENCE</scope>
    <source>
        <strain evidence="9">ZZ-2019</strain>
        <tissue evidence="9">Adductor muscle</tissue>
    </source>
</reference>
<comment type="subcellular location">
    <subcellularLocation>
        <location evidence="1">Membrane</location>
        <topology evidence="1">Multi-pass membrane protein</topology>
    </subcellularLocation>
</comment>
<dbReference type="SMART" id="SM01330">
    <property type="entry name" value="Frizzled"/>
    <property type="match status" value="1"/>
</dbReference>
<dbReference type="EMBL" id="VSWD01000010">
    <property type="protein sequence ID" value="KAK3090496.1"/>
    <property type="molecule type" value="Genomic_DNA"/>
</dbReference>
<accession>A0AA88Y6R4</accession>
<organism evidence="9 10">
    <name type="scientific">Pinctada imbricata</name>
    <name type="common">Atlantic pearl-oyster</name>
    <name type="synonym">Pinctada martensii</name>
    <dbReference type="NCBI Taxonomy" id="66713"/>
    <lineage>
        <taxon>Eukaryota</taxon>
        <taxon>Metazoa</taxon>
        <taxon>Spiralia</taxon>
        <taxon>Lophotrochozoa</taxon>
        <taxon>Mollusca</taxon>
        <taxon>Bivalvia</taxon>
        <taxon>Autobranchia</taxon>
        <taxon>Pteriomorphia</taxon>
        <taxon>Pterioida</taxon>
        <taxon>Pterioidea</taxon>
        <taxon>Pteriidae</taxon>
        <taxon>Pinctada</taxon>
    </lineage>
</organism>
<evidence type="ECO:0000256" key="6">
    <source>
        <dbReference type="ARBA" id="ARBA00023170"/>
    </source>
</evidence>
<feature type="transmembrane region" description="Helical" evidence="7">
    <location>
        <begin position="237"/>
        <end position="261"/>
    </location>
</feature>
<protein>
    <recommendedName>
        <fullName evidence="8">G-protein coupled receptors family 2 profile 2 domain-containing protein</fullName>
    </recommendedName>
</protein>
<feature type="transmembrane region" description="Helical" evidence="7">
    <location>
        <begin position="73"/>
        <end position="101"/>
    </location>
</feature>
<keyword evidence="10" id="KW-1185">Reference proteome</keyword>
<dbReference type="Pfam" id="PF00002">
    <property type="entry name" value="7tm_2"/>
    <property type="match status" value="1"/>
</dbReference>
<evidence type="ECO:0000313" key="9">
    <source>
        <dbReference type="EMBL" id="KAK3090496.1"/>
    </source>
</evidence>
<keyword evidence="3 7" id="KW-0812">Transmembrane</keyword>
<dbReference type="GO" id="GO:0016020">
    <property type="term" value="C:membrane"/>
    <property type="evidence" value="ECO:0007669"/>
    <property type="project" value="UniProtKB-SubCell"/>
</dbReference>
<comment type="similarity">
    <text evidence="2">Belongs to the G-protein coupled receptor Fz/Smo family.</text>
</comment>